<dbReference type="InterPro" id="IPR049739">
    <property type="entry name" value="YraL-like"/>
</dbReference>
<dbReference type="Proteomes" id="UP000199701">
    <property type="component" value="Unassembled WGS sequence"/>
</dbReference>
<dbReference type="PANTHER" id="PTHR37812">
    <property type="entry name" value="MU-LIKE PROPHAGE FLUMU PROTEIN C"/>
    <property type="match status" value="1"/>
</dbReference>
<feature type="domain" description="Mor transcription activator" evidence="1">
    <location>
        <begin position="12"/>
        <end position="86"/>
    </location>
</feature>
<evidence type="ECO:0000313" key="2">
    <source>
        <dbReference type="EMBL" id="SEW18777.1"/>
    </source>
</evidence>
<gene>
    <name evidence="2" type="ORF">SAMN05421659_10672</name>
</gene>
<dbReference type="RefSeq" id="WP_092453125.1">
    <property type="nucleotide sequence ID" value="NZ_FOJI01000006.1"/>
</dbReference>
<reference evidence="2 3" key="1">
    <citation type="submission" date="2016-10" db="EMBL/GenBank/DDBJ databases">
        <authorList>
            <person name="de Groot N.N."/>
        </authorList>
    </citation>
    <scope>NUCLEOTIDE SEQUENCE [LARGE SCALE GENOMIC DNA]</scope>
    <source>
        <strain evidence="2 3">DSM 9179</strain>
    </source>
</reference>
<evidence type="ECO:0000313" key="3">
    <source>
        <dbReference type="Proteomes" id="UP000199701"/>
    </source>
</evidence>
<dbReference type="AlphaFoldDB" id="A0A1I0PW96"/>
<protein>
    <submittedName>
        <fullName evidence="2">Mor transcription activator family protein</fullName>
    </submittedName>
</protein>
<dbReference type="Pfam" id="PF08765">
    <property type="entry name" value="Mor"/>
    <property type="match status" value="1"/>
</dbReference>
<dbReference type="STRING" id="99656.SAMN05421659_10672"/>
<dbReference type="InterPro" id="IPR009057">
    <property type="entry name" value="Homeodomain-like_sf"/>
</dbReference>
<proteinExistence type="predicted"/>
<dbReference type="InterPro" id="IPR052411">
    <property type="entry name" value="c-mor_Regulatory_Protein"/>
</dbReference>
<dbReference type="EMBL" id="FOJI01000006">
    <property type="protein sequence ID" value="SEW18777.1"/>
    <property type="molecule type" value="Genomic_DNA"/>
</dbReference>
<organism evidence="2 3">
    <name type="scientific">[Clostridium] fimetarium</name>
    <dbReference type="NCBI Taxonomy" id="99656"/>
    <lineage>
        <taxon>Bacteria</taxon>
        <taxon>Bacillati</taxon>
        <taxon>Bacillota</taxon>
        <taxon>Clostridia</taxon>
        <taxon>Lachnospirales</taxon>
        <taxon>Lachnospiraceae</taxon>
    </lineage>
</organism>
<dbReference type="SUPFAM" id="SSF46689">
    <property type="entry name" value="Homeodomain-like"/>
    <property type="match status" value="1"/>
</dbReference>
<dbReference type="OrthoDB" id="9800398at2"/>
<dbReference type="InterPro" id="IPR014875">
    <property type="entry name" value="Mor_transcription_activator"/>
</dbReference>
<evidence type="ECO:0000259" key="1">
    <source>
        <dbReference type="Pfam" id="PF08765"/>
    </source>
</evidence>
<keyword evidence="3" id="KW-1185">Reference proteome</keyword>
<dbReference type="Gene3D" id="1.10.10.60">
    <property type="entry name" value="Homeodomain-like"/>
    <property type="match status" value="1"/>
</dbReference>
<accession>A0A1I0PW96</accession>
<name>A0A1I0PW96_9FIRM</name>
<sequence length="90" mass="10916">MSYKKANKVLPNELVEIIQQYIDGEYIYIPRKETTRKKWGTDTSTRKDLLERNNRIYEDYQNGILVSDLVEKYYLSLKSIQRILLQEKRR</sequence>
<dbReference type="NCBIfam" id="NF040785">
    <property type="entry name" value="CD3324_fam"/>
    <property type="match status" value="1"/>
</dbReference>
<dbReference type="PANTHER" id="PTHR37812:SF1">
    <property type="entry name" value="MU-LIKE PROPHAGE FLUMU PROTEIN C"/>
    <property type="match status" value="1"/>
</dbReference>